<accession>A0A4Y7T215</accession>
<evidence type="ECO:0000313" key="3">
    <source>
        <dbReference type="Proteomes" id="UP000298030"/>
    </source>
</evidence>
<dbReference type="STRING" id="71717.A0A4Y7T215"/>
<dbReference type="Proteomes" id="UP000298030">
    <property type="component" value="Unassembled WGS sequence"/>
</dbReference>
<dbReference type="PROSITE" id="PS51257">
    <property type="entry name" value="PROKAR_LIPOPROTEIN"/>
    <property type="match status" value="1"/>
</dbReference>
<organism evidence="2 3">
    <name type="scientific">Coprinellus micaceus</name>
    <name type="common">Glistening ink-cap mushroom</name>
    <name type="synonym">Coprinus micaceus</name>
    <dbReference type="NCBI Taxonomy" id="71717"/>
    <lineage>
        <taxon>Eukaryota</taxon>
        <taxon>Fungi</taxon>
        <taxon>Dikarya</taxon>
        <taxon>Basidiomycota</taxon>
        <taxon>Agaricomycotina</taxon>
        <taxon>Agaricomycetes</taxon>
        <taxon>Agaricomycetidae</taxon>
        <taxon>Agaricales</taxon>
        <taxon>Agaricineae</taxon>
        <taxon>Psathyrellaceae</taxon>
        <taxon>Coprinellus</taxon>
    </lineage>
</organism>
<protein>
    <submittedName>
        <fullName evidence="2">Uncharacterized protein</fullName>
    </submittedName>
</protein>
<dbReference type="EMBL" id="QPFP01000034">
    <property type="protein sequence ID" value="TEB28200.1"/>
    <property type="molecule type" value="Genomic_DNA"/>
</dbReference>
<gene>
    <name evidence="2" type="ORF">FA13DRAFT_1690826</name>
</gene>
<evidence type="ECO:0000313" key="2">
    <source>
        <dbReference type="EMBL" id="TEB28200.1"/>
    </source>
</evidence>
<proteinExistence type="predicted"/>
<sequence length="192" mass="20571">MRSFISLLPLLAAISGIFVGCHPLAGSPNNLAQRADGYASSFPGPAPKASFSPTDAELEGRQVGEIIEIAGAIVSLIGAIEEAIADSNVARAEFTKAFIKEATSKYPTFNWVICHVEHETLFDGVKDQDWGHDHRELDGGLGTTGYEIYWFKSGTFVRYGDGGYINWAFGGYVTSETDEGGQKSTVVFAAAP</sequence>
<feature type="chain" id="PRO_5021236232" evidence="1">
    <location>
        <begin position="27"/>
        <end position="192"/>
    </location>
</feature>
<reference evidence="2 3" key="1">
    <citation type="journal article" date="2019" name="Nat. Ecol. Evol.">
        <title>Megaphylogeny resolves global patterns of mushroom evolution.</title>
        <authorList>
            <person name="Varga T."/>
            <person name="Krizsan K."/>
            <person name="Foldi C."/>
            <person name="Dima B."/>
            <person name="Sanchez-Garcia M."/>
            <person name="Sanchez-Ramirez S."/>
            <person name="Szollosi G.J."/>
            <person name="Szarkandi J.G."/>
            <person name="Papp V."/>
            <person name="Albert L."/>
            <person name="Andreopoulos W."/>
            <person name="Angelini C."/>
            <person name="Antonin V."/>
            <person name="Barry K.W."/>
            <person name="Bougher N.L."/>
            <person name="Buchanan P."/>
            <person name="Buyck B."/>
            <person name="Bense V."/>
            <person name="Catcheside P."/>
            <person name="Chovatia M."/>
            <person name="Cooper J."/>
            <person name="Damon W."/>
            <person name="Desjardin D."/>
            <person name="Finy P."/>
            <person name="Geml J."/>
            <person name="Haridas S."/>
            <person name="Hughes K."/>
            <person name="Justo A."/>
            <person name="Karasinski D."/>
            <person name="Kautmanova I."/>
            <person name="Kiss B."/>
            <person name="Kocsube S."/>
            <person name="Kotiranta H."/>
            <person name="LaButti K.M."/>
            <person name="Lechner B.E."/>
            <person name="Liimatainen K."/>
            <person name="Lipzen A."/>
            <person name="Lukacs Z."/>
            <person name="Mihaltcheva S."/>
            <person name="Morgado L.N."/>
            <person name="Niskanen T."/>
            <person name="Noordeloos M.E."/>
            <person name="Ohm R.A."/>
            <person name="Ortiz-Santana B."/>
            <person name="Ovrebo C."/>
            <person name="Racz N."/>
            <person name="Riley R."/>
            <person name="Savchenko A."/>
            <person name="Shiryaev A."/>
            <person name="Soop K."/>
            <person name="Spirin V."/>
            <person name="Szebenyi C."/>
            <person name="Tomsovsky M."/>
            <person name="Tulloss R.E."/>
            <person name="Uehling J."/>
            <person name="Grigoriev I.V."/>
            <person name="Vagvolgyi C."/>
            <person name="Papp T."/>
            <person name="Martin F.M."/>
            <person name="Miettinen O."/>
            <person name="Hibbett D.S."/>
            <person name="Nagy L.G."/>
        </authorList>
    </citation>
    <scope>NUCLEOTIDE SEQUENCE [LARGE SCALE GENOMIC DNA]</scope>
    <source>
        <strain evidence="2 3">FP101781</strain>
    </source>
</reference>
<feature type="signal peptide" evidence="1">
    <location>
        <begin position="1"/>
        <end position="26"/>
    </location>
</feature>
<keyword evidence="1" id="KW-0732">Signal</keyword>
<name>A0A4Y7T215_COPMI</name>
<dbReference type="AlphaFoldDB" id="A0A4Y7T215"/>
<evidence type="ECO:0000256" key="1">
    <source>
        <dbReference type="SAM" id="SignalP"/>
    </source>
</evidence>
<comment type="caution">
    <text evidence="2">The sequence shown here is derived from an EMBL/GenBank/DDBJ whole genome shotgun (WGS) entry which is preliminary data.</text>
</comment>
<dbReference type="OrthoDB" id="3685327at2759"/>
<keyword evidence="3" id="KW-1185">Reference proteome</keyword>